<dbReference type="RefSeq" id="WP_378070876.1">
    <property type="nucleotide sequence ID" value="NZ_JBHSBL010000023.1"/>
</dbReference>
<protein>
    <submittedName>
        <fullName evidence="1">Uncharacterized protein</fullName>
    </submittedName>
</protein>
<comment type="caution">
    <text evidence="1">The sequence shown here is derived from an EMBL/GenBank/DDBJ whole genome shotgun (WGS) entry which is preliminary data.</text>
</comment>
<organism evidence="1 2">
    <name type="scientific">Actinoplanes subglobosus</name>
    <dbReference type="NCBI Taxonomy" id="1547892"/>
    <lineage>
        <taxon>Bacteria</taxon>
        <taxon>Bacillati</taxon>
        <taxon>Actinomycetota</taxon>
        <taxon>Actinomycetes</taxon>
        <taxon>Micromonosporales</taxon>
        <taxon>Micromonosporaceae</taxon>
        <taxon>Actinoplanes</taxon>
    </lineage>
</organism>
<accession>A0ABV8J4L9</accession>
<gene>
    <name evidence="1" type="ORF">ACFO0C_34085</name>
</gene>
<dbReference type="Proteomes" id="UP001595867">
    <property type="component" value="Unassembled WGS sequence"/>
</dbReference>
<reference evidence="2" key="1">
    <citation type="journal article" date="2019" name="Int. J. Syst. Evol. Microbiol.">
        <title>The Global Catalogue of Microorganisms (GCM) 10K type strain sequencing project: providing services to taxonomists for standard genome sequencing and annotation.</title>
        <authorList>
            <consortium name="The Broad Institute Genomics Platform"/>
            <consortium name="The Broad Institute Genome Sequencing Center for Infectious Disease"/>
            <person name="Wu L."/>
            <person name="Ma J."/>
        </authorList>
    </citation>
    <scope>NUCLEOTIDE SEQUENCE [LARGE SCALE GENOMIC DNA]</scope>
    <source>
        <strain evidence="2">TBRC 5832</strain>
    </source>
</reference>
<dbReference type="EMBL" id="JBHSBL010000023">
    <property type="protein sequence ID" value="MFC4069984.1"/>
    <property type="molecule type" value="Genomic_DNA"/>
</dbReference>
<proteinExistence type="predicted"/>
<sequence length="92" mass="10455">MTGDDFSEVERLIRQHQGEAFETRSGLPMTYKVDGSRIKVSRAKPWLLMEGARQIWAMGPDATLTDVDQRITGRAYLFAILRDSRIQPSASR</sequence>
<evidence type="ECO:0000313" key="2">
    <source>
        <dbReference type="Proteomes" id="UP001595867"/>
    </source>
</evidence>
<name>A0ABV8J4L9_9ACTN</name>
<evidence type="ECO:0000313" key="1">
    <source>
        <dbReference type="EMBL" id="MFC4069984.1"/>
    </source>
</evidence>
<keyword evidence="2" id="KW-1185">Reference proteome</keyword>